<dbReference type="Gene3D" id="3.40.50.2000">
    <property type="entry name" value="Glycogen Phosphorylase B"/>
    <property type="match status" value="1"/>
</dbReference>
<dbReference type="SUPFAM" id="SSF53756">
    <property type="entry name" value="UDP-Glycosyltransferase/glycogen phosphorylase"/>
    <property type="match status" value="1"/>
</dbReference>
<accession>A0A1F8C384</accession>
<dbReference type="PANTHER" id="PTHR46401:SF2">
    <property type="entry name" value="GLYCOSYLTRANSFERASE WBBK-RELATED"/>
    <property type="match status" value="1"/>
</dbReference>
<comment type="caution">
    <text evidence="3">The sequence shown here is derived from an EMBL/GenBank/DDBJ whole genome shotgun (WGS) entry which is preliminary data.</text>
</comment>
<dbReference type="Pfam" id="PF00534">
    <property type="entry name" value="Glycos_transf_1"/>
    <property type="match status" value="1"/>
</dbReference>
<dbReference type="Proteomes" id="UP000178429">
    <property type="component" value="Unassembled WGS sequence"/>
</dbReference>
<evidence type="ECO:0000259" key="2">
    <source>
        <dbReference type="Pfam" id="PF00534"/>
    </source>
</evidence>
<protein>
    <recommendedName>
        <fullName evidence="2">Glycosyl transferase family 1 domain-containing protein</fullName>
    </recommendedName>
</protein>
<dbReference type="InterPro" id="IPR001296">
    <property type="entry name" value="Glyco_trans_1"/>
</dbReference>
<dbReference type="STRING" id="1802525.A2975_02585"/>
<dbReference type="CDD" id="cd03809">
    <property type="entry name" value="GT4_MtfB-like"/>
    <property type="match status" value="1"/>
</dbReference>
<evidence type="ECO:0000313" key="4">
    <source>
        <dbReference type="Proteomes" id="UP000178429"/>
    </source>
</evidence>
<evidence type="ECO:0000313" key="3">
    <source>
        <dbReference type="EMBL" id="OGM70753.1"/>
    </source>
</evidence>
<name>A0A1F8C384_9BACT</name>
<feature type="domain" description="Glycosyl transferase family 1" evidence="2">
    <location>
        <begin position="2"/>
        <end position="153"/>
    </location>
</feature>
<keyword evidence="1" id="KW-0808">Transferase</keyword>
<dbReference type="GO" id="GO:0016757">
    <property type="term" value="F:glycosyltransferase activity"/>
    <property type="evidence" value="ECO:0007669"/>
    <property type="project" value="InterPro"/>
</dbReference>
<evidence type="ECO:0000256" key="1">
    <source>
        <dbReference type="ARBA" id="ARBA00022679"/>
    </source>
</evidence>
<proteinExistence type="predicted"/>
<sequence length="174" mass="19672">MKKPYFLYVGNAYPHKNLQRAAEAALAARQTLFIASSRNIFTERLEKMIRELRAQDYVKLLGFVPDDKLAALYRNAIAFVCPSTYEGFGLPGLEAMAAGTLVLASNIPVFKEIYQDHALYFNPYDFSAIAAAMKDALEMSPSTRTVHIKAAQKFVRRYSWSQMAKQTLKVYNEA</sequence>
<dbReference type="EMBL" id="MGHL01000002">
    <property type="protein sequence ID" value="OGM70753.1"/>
    <property type="molecule type" value="Genomic_DNA"/>
</dbReference>
<gene>
    <name evidence="3" type="ORF">A2975_02585</name>
</gene>
<organism evidence="3 4">
    <name type="scientific">Candidatus Woesebacteria bacterium RIFCSPLOWO2_01_FULL_44_14</name>
    <dbReference type="NCBI Taxonomy" id="1802525"/>
    <lineage>
        <taxon>Bacteria</taxon>
        <taxon>Candidatus Woeseibacteriota</taxon>
    </lineage>
</organism>
<dbReference type="PANTHER" id="PTHR46401">
    <property type="entry name" value="GLYCOSYLTRANSFERASE WBBK-RELATED"/>
    <property type="match status" value="1"/>
</dbReference>
<dbReference type="AlphaFoldDB" id="A0A1F8C384"/>
<reference evidence="3 4" key="1">
    <citation type="journal article" date="2016" name="Nat. Commun.">
        <title>Thousands of microbial genomes shed light on interconnected biogeochemical processes in an aquifer system.</title>
        <authorList>
            <person name="Anantharaman K."/>
            <person name="Brown C.T."/>
            <person name="Hug L.A."/>
            <person name="Sharon I."/>
            <person name="Castelle C.J."/>
            <person name="Probst A.J."/>
            <person name="Thomas B.C."/>
            <person name="Singh A."/>
            <person name="Wilkins M.J."/>
            <person name="Karaoz U."/>
            <person name="Brodie E.L."/>
            <person name="Williams K.H."/>
            <person name="Hubbard S.S."/>
            <person name="Banfield J.F."/>
        </authorList>
    </citation>
    <scope>NUCLEOTIDE SEQUENCE [LARGE SCALE GENOMIC DNA]</scope>
</reference>